<evidence type="ECO:0000259" key="2">
    <source>
        <dbReference type="Pfam" id="PF13229"/>
    </source>
</evidence>
<feature type="signal peptide" evidence="1">
    <location>
        <begin position="1"/>
        <end position="29"/>
    </location>
</feature>
<dbReference type="InterPro" id="IPR006626">
    <property type="entry name" value="PbH1"/>
</dbReference>
<dbReference type="InterPro" id="IPR039448">
    <property type="entry name" value="Beta_helix"/>
</dbReference>
<evidence type="ECO:0000313" key="4">
    <source>
        <dbReference type="Proteomes" id="UP000812966"/>
    </source>
</evidence>
<organism evidence="3 4">
    <name type="scientific">Filobasidium floriforme</name>
    <dbReference type="NCBI Taxonomy" id="5210"/>
    <lineage>
        <taxon>Eukaryota</taxon>
        <taxon>Fungi</taxon>
        <taxon>Dikarya</taxon>
        <taxon>Basidiomycota</taxon>
        <taxon>Agaricomycotina</taxon>
        <taxon>Tremellomycetes</taxon>
        <taxon>Filobasidiales</taxon>
        <taxon>Filobasidiaceae</taxon>
        <taxon>Filobasidium</taxon>
    </lineage>
</organism>
<dbReference type="SMART" id="SM00710">
    <property type="entry name" value="PbH1"/>
    <property type="match status" value="5"/>
</dbReference>
<feature type="chain" id="PRO_5035441267" description="Right handed beta helix domain-containing protein" evidence="1">
    <location>
        <begin position="30"/>
        <end position="297"/>
    </location>
</feature>
<gene>
    <name evidence="3" type="ORF">FFLO_03046</name>
</gene>
<sequence length="297" mass="31557">MLNSVSRTPSSWPIYSILCSILAATVVRSACVDNSTDTAGLQKLLTEGGEGYTLSLCAGQVYSITQSLNFTNTSQEISTEGYPTDSTRAMLVVSGPKTPQVNHTTAVLGDCENCDFIRIKNIMIDGDRDLQNMAPLPGGGNIEIGGANQGQIVENVRSFNPRGWSCLHIAEGPFACSNATIRGNDIGPCGSDYFQYWADGVSLSCANSLVENNDIKDATDAGIVIFGSPGSTVRNNTISATDRVMLGGINMVDFDPWQGNFSNLLVENNRIYGGFADEYGNSSLGVADQPAVIKLGK</sequence>
<dbReference type="Proteomes" id="UP000812966">
    <property type="component" value="Unassembled WGS sequence"/>
</dbReference>
<dbReference type="InterPro" id="IPR011050">
    <property type="entry name" value="Pectin_lyase_fold/virulence"/>
</dbReference>
<proteinExistence type="predicted"/>
<feature type="domain" description="Right handed beta helix" evidence="2">
    <location>
        <begin position="176"/>
        <end position="273"/>
    </location>
</feature>
<protein>
    <recommendedName>
        <fullName evidence="2">Right handed beta helix domain-containing protein</fullName>
    </recommendedName>
</protein>
<dbReference type="AlphaFoldDB" id="A0A8K0JMX1"/>
<dbReference type="SUPFAM" id="SSF51126">
    <property type="entry name" value="Pectin lyase-like"/>
    <property type="match status" value="1"/>
</dbReference>
<dbReference type="EMBL" id="JABELV010000053">
    <property type="protein sequence ID" value="KAG7553539.1"/>
    <property type="molecule type" value="Genomic_DNA"/>
</dbReference>
<dbReference type="NCBIfam" id="TIGR03804">
    <property type="entry name" value="para_beta_helix"/>
    <property type="match status" value="1"/>
</dbReference>
<keyword evidence="1" id="KW-0732">Signal</keyword>
<dbReference type="Gene3D" id="2.160.20.10">
    <property type="entry name" value="Single-stranded right-handed beta-helix, Pectin lyase-like"/>
    <property type="match status" value="1"/>
</dbReference>
<dbReference type="Pfam" id="PF13229">
    <property type="entry name" value="Beta_helix"/>
    <property type="match status" value="1"/>
</dbReference>
<reference evidence="3" key="1">
    <citation type="submission" date="2020-04" db="EMBL/GenBank/DDBJ databases">
        <title>Analysis of mating type loci in Filobasidium floriforme.</title>
        <authorList>
            <person name="Nowrousian M."/>
        </authorList>
    </citation>
    <scope>NUCLEOTIDE SEQUENCE</scope>
    <source>
        <strain evidence="3">CBS 6242</strain>
    </source>
</reference>
<accession>A0A8K0JMX1</accession>
<evidence type="ECO:0000256" key="1">
    <source>
        <dbReference type="SAM" id="SignalP"/>
    </source>
</evidence>
<keyword evidence="4" id="KW-1185">Reference proteome</keyword>
<dbReference type="InterPro" id="IPR012334">
    <property type="entry name" value="Pectin_lyas_fold"/>
</dbReference>
<evidence type="ECO:0000313" key="3">
    <source>
        <dbReference type="EMBL" id="KAG7553539.1"/>
    </source>
</evidence>
<comment type="caution">
    <text evidence="3">The sequence shown here is derived from an EMBL/GenBank/DDBJ whole genome shotgun (WGS) entry which is preliminary data.</text>
</comment>
<dbReference type="InterPro" id="IPR022441">
    <property type="entry name" value="Para_beta_helix_rpt-2"/>
</dbReference>
<name>A0A8K0JMX1_9TREE</name>